<proteinExistence type="predicted"/>
<accession>A0A1B7VMB7</accession>
<dbReference type="PANTHER" id="PTHR38480:SF1">
    <property type="entry name" value="SLR0254 PROTEIN"/>
    <property type="match status" value="1"/>
</dbReference>
<evidence type="ECO:0000259" key="6">
    <source>
        <dbReference type="Pfam" id="PF06271"/>
    </source>
</evidence>
<dbReference type="Proteomes" id="UP000092382">
    <property type="component" value="Unassembled WGS sequence"/>
</dbReference>
<reference evidence="7 8" key="1">
    <citation type="submission" date="2015-09" db="EMBL/GenBank/DDBJ databases">
        <title>Whole genome shotgun sequence assembly of Aphanizomenon flos-aquae UKL13.</title>
        <authorList>
            <person name="Driscoll C."/>
        </authorList>
    </citation>
    <scope>NUCLEOTIDE SEQUENCE [LARGE SCALE GENOMIC DNA]</scope>
    <source>
        <strain evidence="7">MDT13</strain>
    </source>
</reference>
<keyword evidence="2 5" id="KW-0812">Transmembrane</keyword>
<feature type="transmembrane region" description="Helical" evidence="5">
    <location>
        <begin position="35"/>
        <end position="56"/>
    </location>
</feature>
<keyword evidence="4 5" id="KW-0472">Membrane</keyword>
<evidence type="ECO:0000256" key="4">
    <source>
        <dbReference type="ARBA" id="ARBA00023136"/>
    </source>
</evidence>
<dbReference type="GO" id="GO:0016020">
    <property type="term" value="C:membrane"/>
    <property type="evidence" value="ECO:0007669"/>
    <property type="project" value="UniProtKB-SubCell"/>
</dbReference>
<evidence type="ECO:0000256" key="3">
    <source>
        <dbReference type="ARBA" id="ARBA00022989"/>
    </source>
</evidence>
<evidence type="ECO:0000256" key="1">
    <source>
        <dbReference type="ARBA" id="ARBA00004141"/>
    </source>
</evidence>
<dbReference type="AlphaFoldDB" id="A0A1B7VMB7"/>
<comment type="caution">
    <text evidence="7">The sequence shown here is derived from an EMBL/GenBank/DDBJ whole genome shotgun (WGS) entry which is preliminary data.</text>
</comment>
<dbReference type="Pfam" id="PF06271">
    <property type="entry name" value="RDD"/>
    <property type="match status" value="1"/>
</dbReference>
<dbReference type="PATRIC" id="fig|1710894.3.peg.1936"/>
<evidence type="ECO:0000256" key="5">
    <source>
        <dbReference type="SAM" id="Phobius"/>
    </source>
</evidence>
<feature type="transmembrane region" description="Helical" evidence="5">
    <location>
        <begin position="68"/>
        <end position="90"/>
    </location>
</feature>
<dbReference type="PANTHER" id="PTHR38480">
    <property type="entry name" value="SLR0254 PROTEIN"/>
    <property type="match status" value="1"/>
</dbReference>
<organism evidence="7 8">
    <name type="scientific">Aphanizomenon flos-aquae LD13</name>
    <dbReference type="NCBI Taxonomy" id="1710894"/>
    <lineage>
        <taxon>Bacteria</taxon>
        <taxon>Bacillati</taxon>
        <taxon>Cyanobacteriota</taxon>
        <taxon>Cyanophyceae</taxon>
        <taxon>Nostocales</taxon>
        <taxon>Aphanizomenonaceae</taxon>
        <taxon>Aphanizomenon</taxon>
    </lineage>
</organism>
<protein>
    <recommendedName>
        <fullName evidence="6">RDD domain-containing protein</fullName>
    </recommendedName>
</protein>
<evidence type="ECO:0000256" key="2">
    <source>
        <dbReference type="ARBA" id="ARBA00022692"/>
    </source>
</evidence>
<evidence type="ECO:0000313" key="7">
    <source>
        <dbReference type="EMBL" id="OBQ21064.1"/>
    </source>
</evidence>
<dbReference type="EMBL" id="LJOY01000071">
    <property type="protein sequence ID" value="OBQ21064.1"/>
    <property type="molecule type" value="Genomic_DNA"/>
</dbReference>
<gene>
    <name evidence="7" type="ORF">AN481_16695</name>
</gene>
<dbReference type="STRING" id="1803587.GCA_001593825_02705"/>
<keyword evidence="3 5" id="KW-1133">Transmembrane helix</keyword>
<feature type="domain" description="RDD" evidence="6">
    <location>
        <begin position="21"/>
        <end position="157"/>
    </location>
</feature>
<evidence type="ECO:0000313" key="8">
    <source>
        <dbReference type="Proteomes" id="UP000092382"/>
    </source>
</evidence>
<sequence>MHLFNRIKFTTPESVEIEFTLAGIGSRALALMIDYVILAFTLVITVLIWSFIFQQVTDFGVSIFGPNFGLWLIAISLLSLFFIYTGYFVFFETLWRGQTPGKRIVKIRVVRDDGRPVGLQQAALRALLRPIDETLFIGAFLITFSNREKRLGDLAAGTIVIQSETVVKSSSLAISEAAKSFHIQLREIADLSSLLPDDFAIIREYLQRRSGMSKKARIALSLKLTQQVQSIINLEIIPGNIATDVFLEAVYLAYQQPEY</sequence>
<dbReference type="InterPro" id="IPR010432">
    <property type="entry name" value="RDD"/>
</dbReference>
<comment type="subcellular location">
    <subcellularLocation>
        <location evidence="1">Membrane</location>
        <topology evidence="1">Multi-pass membrane protein</topology>
    </subcellularLocation>
</comment>
<name>A0A1B7VMB7_APHFL</name>